<feature type="region of interest" description="Disordered" evidence="1">
    <location>
        <begin position="351"/>
        <end position="371"/>
    </location>
</feature>
<dbReference type="Gramene" id="OB01G40160.1">
    <property type="protein sequence ID" value="OB01G40160.1"/>
    <property type="gene ID" value="OB01G40160"/>
</dbReference>
<dbReference type="AlphaFoldDB" id="J3L460"/>
<reference evidence="3" key="1">
    <citation type="journal article" date="2013" name="Nat. Commun.">
        <title>Whole-genome sequencing of Oryza brachyantha reveals mechanisms underlying Oryza genome evolution.</title>
        <authorList>
            <person name="Chen J."/>
            <person name="Huang Q."/>
            <person name="Gao D."/>
            <person name="Wang J."/>
            <person name="Lang Y."/>
            <person name="Liu T."/>
            <person name="Li B."/>
            <person name="Bai Z."/>
            <person name="Luis Goicoechea J."/>
            <person name="Liang C."/>
            <person name="Chen C."/>
            <person name="Zhang W."/>
            <person name="Sun S."/>
            <person name="Liao Y."/>
            <person name="Zhang X."/>
            <person name="Yang L."/>
            <person name="Song C."/>
            <person name="Wang M."/>
            <person name="Shi J."/>
            <person name="Liu G."/>
            <person name="Liu J."/>
            <person name="Zhou H."/>
            <person name="Zhou W."/>
            <person name="Yu Q."/>
            <person name="An N."/>
            <person name="Chen Y."/>
            <person name="Cai Q."/>
            <person name="Wang B."/>
            <person name="Liu B."/>
            <person name="Min J."/>
            <person name="Huang Y."/>
            <person name="Wu H."/>
            <person name="Li Z."/>
            <person name="Zhang Y."/>
            <person name="Yin Y."/>
            <person name="Song W."/>
            <person name="Jiang J."/>
            <person name="Jackson S.A."/>
            <person name="Wing R.A."/>
            <person name="Wang J."/>
            <person name="Chen M."/>
        </authorList>
    </citation>
    <scope>NUCLEOTIDE SEQUENCE [LARGE SCALE GENOMIC DNA]</scope>
    <source>
        <strain evidence="3">cv. IRGC 101232</strain>
    </source>
</reference>
<keyword evidence="4" id="KW-1185">Reference proteome</keyword>
<feature type="signal peptide" evidence="2">
    <location>
        <begin position="1"/>
        <end position="38"/>
    </location>
</feature>
<dbReference type="KEGG" id="obr:102720092"/>
<reference evidence="3" key="2">
    <citation type="submission" date="2013-04" db="UniProtKB">
        <authorList>
            <consortium name="EnsemblPlants"/>
        </authorList>
    </citation>
    <scope>IDENTIFICATION</scope>
</reference>
<accession>J3L460</accession>
<dbReference type="HOGENOM" id="CLU_928745_0_0_1"/>
<feature type="compositionally biased region" description="Low complexity" evidence="1">
    <location>
        <begin position="178"/>
        <end position="189"/>
    </location>
</feature>
<evidence type="ECO:0008006" key="5">
    <source>
        <dbReference type="Google" id="ProtNLM"/>
    </source>
</evidence>
<evidence type="ECO:0000313" key="3">
    <source>
        <dbReference type="EnsemblPlants" id="OB01G40160.1"/>
    </source>
</evidence>
<dbReference type="eggNOG" id="ENOG502R5VR">
    <property type="taxonomic scope" value="Eukaryota"/>
</dbReference>
<proteinExistence type="predicted"/>
<dbReference type="EnsemblPlants" id="OB01G40160.1">
    <property type="protein sequence ID" value="OB01G40160.1"/>
    <property type="gene ID" value="OB01G40160"/>
</dbReference>
<name>J3L460_ORYBR</name>
<dbReference type="InterPro" id="IPR040290">
    <property type="entry name" value="Prot_E6-like"/>
</dbReference>
<organism evidence="3">
    <name type="scientific">Oryza brachyantha</name>
    <name type="common">malo sina</name>
    <dbReference type="NCBI Taxonomy" id="4533"/>
    <lineage>
        <taxon>Eukaryota</taxon>
        <taxon>Viridiplantae</taxon>
        <taxon>Streptophyta</taxon>
        <taxon>Embryophyta</taxon>
        <taxon>Tracheophyta</taxon>
        <taxon>Spermatophyta</taxon>
        <taxon>Magnoliopsida</taxon>
        <taxon>Liliopsida</taxon>
        <taxon>Poales</taxon>
        <taxon>Poaceae</taxon>
        <taxon>BOP clade</taxon>
        <taxon>Oryzoideae</taxon>
        <taxon>Oryzeae</taxon>
        <taxon>Oryzinae</taxon>
        <taxon>Oryza</taxon>
    </lineage>
</organism>
<evidence type="ECO:0000256" key="2">
    <source>
        <dbReference type="SAM" id="SignalP"/>
    </source>
</evidence>
<sequence length="371" mass="39087">MLGTSQTTDASMASSSSPARHIFLFALAFLAAAGAADAWPSWGGGGRVFFSKTTRPEAVELDKVAVATTAAAAADSTNSNSASDEFSRPSSGGDSSRGYGLSGRPEESYPEAYFRRGVHHDAEKLTTTDAAAATAAQEKEKEEAPAGVAGDGAWAGYPEDGSGRGRPLSYSYARMHGQQTTTSAATAAAEQEKEEEAAPAGVSGYGAGREYTEDGSGRGRPMSYAGMRGGQQQQPYDYGMSDTRLYQNGRYYYDVNSDKYGYGRESNPVRGRPEEFNGGRRYGGGDAAAQEYPNGNDHQEEFGVGYRAGVQVGGRRYGGGNAAGHEYAGGNDQEEFGTGYRAGVQAGKRHDNAAAGYDANGLENPKERYIP</sequence>
<feature type="region of interest" description="Disordered" evidence="1">
    <location>
        <begin position="69"/>
        <end position="106"/>
    </location>
</feature>
<dbReference type="OMA" id="RPEEFNG"/>
<feature type="region of interest" description="Disordered" evidence="1">
    <location>
        <begin position="130"/>
        <end position="237"/>
    </location>
</feature>
<dbReference type="OrthoDB" id="749662at2759"/>
<keyword evidence="2" id="KW-0732">Signal</keyword>
<dbReference type="GeneID" id="102720092"/>
<dbReference type="Proteomes" id="UP000006038">
    <property type="component" value="Chromosome 1"/>
</dbReference>
<feature type="chain" id="PRO_5003771908" description="BURP domain-containing protein" evidence="2">
    <location>
        <begin position="39"/>
        <end position="371"/>
    </location>
</feature>
<feature type="compositionally biased region" description="Low complexity" evidence="1">
    <location>
        <begin position="69"/>
        <end position="103"/>
    </location>
</feature>
<evidence type="ECO:0000313" key="4">
    <source>
        <dbReference type="Proteomes" id="UP000006038"/>
    </source>
</evidence>
<dbReference type="PANTHER" id="PTHR35274">
    <property type="entry name" value="E6-LIKE PROTEIN"/>
    <property type="match status" value="1"/>
</dbReference>
<dbReference type="PANTHER" id="PTHR35274:SF2">
    <property type="entry name" value="E6-LIKE PROTEIN"/>
    <property type="match status" value="1"/>
</dbReference>
<feature type="region of interest" description="Disordered" evidence="1">
    <location>
        <begin position="263"/>
        <end position="301"/>
    </location>
</feature>
<evidence type="ECO:0000256" key="1">
    <source>
        <dbReference type="SAM" id="MobiDB-lite"/>
    </source>
</evidence>
<protein>
    <recommendedName>
        <fullName evidence="5">BURP domain-containing protein</fullName>
    </recommendedName>
</protein>